<reference evidence="4" key="2">
    <citation type="submission" date="2022-05" db="EMBL/GenBank/DDBJ databases">
        <authorList>
            <person name="Kim J.-S."/>
            <person name="Lee K."/>
            <person name="Suh M."/>
            <person name="Eom M."/>
            <person name="Kim J.-S."/>
            <person name="Kim D.-S."/>
            <person name="Ko S.-H."/>
            <person name="Shin Y."/>
            <person name="Lee J.-S."/>
        </authorList>
    </citation>
    <scope>NUCLEOTIDE SEQUENCE</scope>
    <source>
        <strain evidence="4">N237</strain>
    </source>
</reference>
<keyword evidence="1" id="KW-0472">Membrane</keyword>
<feature type="transmembrane region" description="Helical" evidence="1">
    <location>
        <begin position="166"/>
        <end position="185"/>
    </location>
</feature>
<dbReference type="SMART" id="SM00052">
    <property type="entry name" value="EAL"/>
    <property type="match status" value="1"/>
</dbReference>
<dbReference type="InterPro" id="IPR052155">
    <property type="entry name" value="Biofilm_reg_signaling"/>
</dbReference>
<dbReference type="InterPro" id="IPR043128">
    <property type="entry name" value="Rev_trsase/Diguanyl_cyclase"/>
</dbReference>
<feature type="transmembrane region" description="Helical" evidence="1">
    <location>
        <begin position="138"/>
        <end position="154"/>
    </location>
</feature>
<dbReference type="NCBIfam" id="TIGR00254">
    <property type="entry name" value="GGDEF"/>
    <property type="match status" value="1"/>
</dbReference>
<dbReference type="Pfam" id="PF00563">
    <property type="entry name" value="EAL"/>
    <property type="match status" value="1"/>
</dbReference>
<evidence type="ECO:0000259" key="3">
    <source>
        <dbReference type="PROSITE" id="PS50887"/>
    </source>
</evidence>
<dbReference type="SUPFAM" id="SSF55073">
    <property type="entry name" value="Nucleotide cyclase"/>
    <property type="match status" value="1"/>
</dbReference>
<dbReference type="CDD" id="cd01948">
    <property type="entry name" value="EAL"/>
    <property type="match status" value="1"/>
</dbReference>
<accession>A0ABY4R0K2</accession>
<feature type="domain" description="EAL" evidence="2">
    <location>
        <begin position="393"/>
        <end position="652"/>
    </location>
</feature>
<protein>
    <submittedName>
        <fullName evidence="4">Bifunctional diguanylate cyclase/phosphodiesterase</fullName>
    </submittedName>
</protein>
<organism evidence="4 5">
    <name type="scientific">Jatrophihabitans telluris</name>
    <dbReference type="NCBI Taxonomy" id="2038343"/>
    <lineage>
        <taxon>Bacteria</taxon>
        <taxon>Bacillati</taxon>
        <taxon>Actinomycetota</taxon>
        <taxon>Actinomycetes</taxon>
        <taxon>Jatrophihabitantales</taxon>
        <taxon>Jatrophihabitantaceae</taxon>
        <taxon>Jatrophihabitans</taxon>
    </lineage>
</organism>
<feature type="transmembrane region" description="Helical" evidence="1">
    <location>
        <begin position="64"/>
        <end position="85"/>
    </location>
</feature>
<dbReference type="Gene3D" id="3.20.20.450">
    <property type="entry name" value="EAL domain"/>
    <property type="match status" value="1"/>
</dbReference>
<evidence type="ECO:0000313" key="5">
    <source>
        <dbReference type="Proteomes" id="UP001056336"/>
    </source>
</evidence>
<evidence type="ECO:0000259" key="2">
    <source>
        <dbReference type="PROSITE" id="PS50883"/>
    </source>
</evidence>
<dbReference type="PANTHER" id="PTHR44757">
    <property type="entry name" value="DIGUANYLATE CYCLASE DGCP"/>
    <property type="match status" value="1"/>
</dbReference>
<dbReference type="Gene3D" id="3.30.70.270">
    <property type="match status" value="1"/>
</dbReference>
<dbReference type="SMART" id="SM00267">
    <property type="entry name" value="GGDEF"/>
    <property type="match status" value="1"/>
</dbReference>
<dbReference type="RefSeq" id="WP_249772347.1">
    <property type="nucleotide sequence ID" value="NZ_CP097332.1"/>
</dbReference>
<dbReference type="InterPro" id="IPR001633">
    <property type="entry name" value="EAL_dom"/>
</dbReference>
<feature type="domain" description="GGDEF" evidence="3">
    <location>
        <begin position="235"/>
        <end position="384"/>
    </location>
</feature>
<feature type="transmembrane region" description="Helical" evidence="1">
    <location>
        <begin position="39"/>
        <end position="58"/>
    </location>
</feature>
<keyword evidence="1" id="KW-0812">Transmembrane</keyword>
<dbReference type="InterPro" id="IPR035919">
    <property type="entry name" value="EAL_sf"/>
</dbReference>
<feature type="transmembrane region" description="Helical" evidence="1">
    <location>
        <begin position="92"/>
        <end position="110"/>
    </location>
</feature>
<proteinExistence type="predicted"/>
<name>A0ABY4R0K2_9ACTN</name>
<keyword evidence="5" id="KW-1185">Reference proteome</keyword>
<evidence type="ECO:0000256" key="1">
    <source>
        <dbReference type="SAM" id="Phobius"/>
    </source>
</evidence>
<keyword evidence="1" id="KW-1133">Transmembrane helix</keyword>
<reference evidence="4" key="1">
    <citation type="journal article" date="2018" name="Int. J. Syst. Evol. Microbiol.">
        <title>Jatrophihabitans telluris sp. nov., isolated from sediment soil of lava forest wetlands and the emended description of the genus Jatrophihabitans.</title>
        <authorList>
            <person name="Lee K.C."/>
            <person name="Suh M.K."/>
            <person name="Eom M.K."/>
            <person name="Kim K.K."/>
            <person name="Kim J.S."/>
            <person name="Kim D.S."/>
            <person name="Ko S.H."/>
            <person name="Shin Y.K."/>
            <person name="Lee J.S."/>
        </authorList>
    </citation>
    <scope>NUCLEOTIDE SEQUENCE</scope>
    <source>
        <strain evidence="4">N237</strain>
    </source>
</reference>
<dbReference type="PROSITE" id="PS50883">
    <property type="entry name" value="EAL"/>
    <property type="match status" value="1"/>
</dbReference>
<dbReference type="Pfam" id="PF00990">
    <property type="entry name" value="GGDEF"/>
    <property type="match status" value="1"/>
</dbReference>
<dbReference type="InterPro" id="IPR000160">
    <property type="entry name" value="GGDEF_dom"/>
</dbReference>
<dbReference type="EMBL" id="CP097332">
    <property type="protein sequence ID" value="UQX88651.1"/>
    <property type="molecule type" value="Genomic_DNA"/>
</dbReference>
<dbReference type="SUPFAM" id="SSF141868">
    <property type="entry name" value="EAL domain-like"/>
    <property type="match status" value="1"/>
</dbReference>
<gene>
    <name evidence="4" type="ORF">M6D93_01305</name>
</gene>
<dbReference type="PROSITE" id="PS50887">
    <property type="entry name" value="GGDEF"/>
    <property type="match status" value="1"/>
</dbReference>
<evidence type="ECO:0000313" key="4">
    <source>
        <dbReference type="EMBL" id="UQX88651.1"/>
    </source>
</evidence>
<dbReference type="CDD" id="cd01949">
    <property type="entry name" value="GGDEF"/>
    <property type="match status" value="1"/>
</dbReference>
<dbReference type="PANTHER" id="PTHR44757:SF2">
    <property type="entry name" value="BIOFILM ARCHITECTURE MAINTENANCE PROTEIN MBAA"/>
    <property type="match status" value="1"/>
</dbReference>
<sequence>MGARDARPRSVRTRIRRWWWGNEARTADVLPLHSPLSRVGALLVFVCASLVIGTAWLLNTDTVGWLRASASEVVAALAALAALALPWRRVPSWLLLIFPLIALLPIALLIDTTGQYATAYNNVFTLAAAYSGLTQRRWIALLTIPGMLPLYYLANGGTSAGFYIRLPVALVTWTVLAALLSDLVARYRAAGLQLRREADEVGRLAVQDALTGLPNRKVFEERLTLALERSRNAQTLCAVFFCDIDGFKEINDGLGHAAGDRMLREVANLLTGLLRAEDTVSRLGGDEFALLVSDVAEAGQAELLGHRLAAALDRSYLSSEQQVSASMSVGVAVADSAALHGMGEYPPVSAAGAPVTAARVIAAADLAMYEAKQAGGGVCRAWDAGSASAQEDRYRISSDLRRTLERKSDAQLWVAYQPIVDLMTGQTVGVEALARWDHPARGAVPPELFIAAAEASGVIHALGRRVLQQASQQVARWNESRVQEGHSPLWVSVNCSPKQLQGPSIVEDVQAALLESGLAPERLILEITESALLVGPSLVAERLAALRNCGVVIALDDFGTGYSALSHLRHLPIQIVKIDRSFVAGLGSISADEAVVAAVTGLASRLGQTVLAEGVETRVQESRARQLGCTFGQGNLYAEPQPAADLDRVLVR</sequence>
<dbReference type="InterPro" id="IPR029787">
    <property type="entry name" value="Nucleotide_cyclase"/>
</dbReference>
<dbReference type="Proteomes" id="UP001056336">
    <property type="component" value="Chromosome"/>
</dbReference>